<sequence>MAKFWITIALLFSLIAQSAMVNAMPTPAMNDLYDAHNVQMTSMQMADGKMNCAMPDCPPDECMLHCQDSLTNHCKTHCLAQLYLTASQPQLALMNHASKRIAVQGWAIQTADLGLTTPPPNSDLL</sequence>
<dbReference type="EMBL" id="JBHFGU010000005">
    <property type="protein sequence ID" value="MFB2621254.1"/>
    <property type="molecule type" value="Genomic_DNA"/>
</dbReference>
<dbReference type="Proteomes" id="UP001576708">
    <property type="component" value="Unassembled WGS sequence"/>
</dbReference>
<feature type="signal peptide" evidence="1">
    <location>
        <begin position="1"/>
        <end position="23"/>
    </location>
</feature>
<keyword evidence="3" id="KW-1185">Reference proteome</keyword>
<accession>A0ABV4VLS7</accession>
<evidence type="ECO:0000313" key="2">
    <source>
        <dbReference type="EMBL" id="MFB2621254.1"/>
    </source>
</evidence>
<protein>
    <submittedName>
        <fullName evidence="2">Uncharacterized protein</fullName>
    </submittedName>
</protein>
<keyword evidence="1" id="KW-0732">Signal</keyword>
<reference evidence="2 3" key="1">
    <citation type="submission" date="2024-09" db="EMBL/GenBank/DDBJ databases">
        <authorList>
            <person name="Zhang Y."/>
        </authorList>
    </citation>
    <scope>NUCLEOTIDE SEQUENCE [LARGE SCALE GENOMIC DNA]</scope>
    <source>
        <strain evidence="2 3">ZJ318</strain>
    </source>
</reference>
<evidence type="ECO:0000256" key="1">
    <source>
        <dbReference type="SAM" id="SignalP"/>
    </source>
</evidence>
<organism evidence="2 3">
    <name type="scientific">Shewanella mangrovisoli</name>
    <dbReference type="NCBI Taxonomy" id="2864211"/>
    <lineage>
        <taxon>Bacteria</taxon>
        <taxon>Pseudomonadati</taxon>
        <taxon>Pseudomonadota</taxon>
        <taxon>Gammaproteobacteria</taxon>
        <taxon>Alteromonadales</taxon>
        <taxon>Shewanellaceae</taxon>
        <taxon>Shewanella</taxon>
    </lineage>
</organism>
<feature type="chain" id="PRO_5045886946" evidence="1">
    <location>
        <begin position="24"/>
        <end position="125"/>
    </location>
</feature>
<dbReference type="RefSeq" id="WP_011718696.1">
    <property type="nucleotide sequence ID" value="NZ_JBCATE010000005.1"/>
</dbReference>
<gene>
    <name evidence="2" type="ORF">ACE02W_15700</name>
</gene>
<evidence type="ECO:0000313" key="3">
    <source>
        <dbReference type="Proteomes" id="UP001576708"/>
    </source>
</evidence>
<name>A0ABV4VLS7_9GAMM</name>
<proteinExistence type="predicted"/>
<comment type="caution">
    <text evidence="2">The sequence shown here is derived from an EMBL/GenBank/DDBJ whole genome shotgun (WGS) entry which is preliminary data.</text>
</comment>